<reference evidence="1 2" key="1">
    <citation type="submission" date="2019-04" db="EMBL/GenBank/DDBJ databases">
        <title>Herbidospora sp. NEAU-GS14.nov., a novel actinomycete isolated from soil.</title>
        <authorList>
            <person name="Han L."/>
        </authorList>
    </citation>
    <scope>NUCLEOTIDE SEQUENCE [LARGE SCALE GENOMIC DNA]</scope>
    <source>
        <strain evidence="1 2">NEAU-GS14</strain>
    </source>
</reference>
<sequence>MPKYQEVPLGMGFQYSSHIAALGALRTLADKEGLWSHRDFRSSGPQLLIGEPETGKYIRVFCFRNNYKVFIPGAPDDAQGIVFREEPQEVLDALPALLKNVT</sequence>
<comment type="caution">
    <text evidence="1">The sequence shown here is derived from an EMBL/GenBank/DDBJ whole genome shotgun (WGS) entry which is preliminary data.</text>
</comment>
<dbReference type="AlphaFoldDB" id="A0A4U3M8N2"/>
<proteinExistence type="predicted"/>
<name>A0A4U3M8N2_9ACTN</name>
<dbReference type="Proteomes" id="UP000308705">
    <property type="component" value="Unassembled WGS sequence"/>
</dbReference>
<gene>
    <name evidence="1" type="ORF">FDA94_28690</name>
</gene>
<keyword evidence="2" id="KW-1185">Reference proteome</keyword>
<evidence type="ECO:0000313" key="1">
    <source>
        <dbReference type="EMBL" id="TKK84609.1"/>
    </source>
</evidence>
<organism evidence="1 2">
    <name type="scientific">Herbidospora galbida</name>
    <dbReference type="NCBI Taxonomy" id="2575442"/>
    <lineage>
        <taxon>Bacteria</taxon>
        <taxon>Bacillati</taxon>
        <taxon>Actinomycetota</taxon>
        <taxon>Actinomycetes</taxon>
        <taxon>Streptosporangiales</taxon>
        <taxon>Streptosporangiaceae</taxon>
        <taxon>Herbidospora</taxon>
    </lineage>
</organism>
<evidence type="ECO:0000313" key="2">
    <source>
        <dbReference type="Proteomes" id="UP000308705"/>
    </source>
</evidence>
<protein>
    <submittedName>
        <fullName evidence="1">Uncharacterized protein</fullName>
    </submittedName>
</protein>
<dbReference type="EMBL" id="SZQA01000033">
    <property type="protein sequence ID" value="TKK84609.1"/>
    <property type="molecule type" value="Genomic_DNA"/>
</dbReference>
<accession>A0A4U3M8N2</accession>